<evidence type="ECO:0000313" key="5">
    <source>
        <dbReference type="EMBL" id="QDJ27854.1"/>
    </source>
</evidence>
<keyword evidence="1" id="KW-1133">Transmembrane helix</keyword>
<dbReference type="InterPro" id="IPR021759">
    <property type="entry name" value="WxLIP_HBD"/>
</dbReference>
<proteinExistence type="predicted"/>
<organism evidence="5 6">
    <name type="scientific">Pseudolactococcus paracarnosus</name>
    <dbReference type="NCBI Taxonomy" id="2749962"/>
    <lineage>
        <taxon>Bacteria</taxon>
        <taxon>Bacillati</taxon>
        <taxon>Bacillota</taxon>
        <taxon>Bacilli</taxon>
        <taxon>Lactobacillales</taxon>
        <taxon>Streptococcaceae</taxon>
        <taxon>Pseudolactococcus</taxon>
    </lineage>
</organism>
<dbReference type="Proteomes" id="UP001522462">
    <property type="component" value="Unassembled WGS sequence"/>
</dbReference>
<dbReference type="EMBL" id="JAAEDA010000001">
    <property type="protein sequence ID" value="MCJ1976538.1"/>
    <property type="molecule type" value="Genomic_DNA"/>
</dbReference>
<keyword evidence="7" id="KW-1185">Reference proteome</keyword>
<evidence type="ECO:0000256" key="1">
    <source>
        <dbReference type="SAM" id="Phobius"/>
    </source>
</evidence>
<evidence type="ECO:0000259" key="3">
    <source>
        <dbReference type="Pfam" id="PF11797"/>
    </source>
</evidence>
<protein>
    <submittedName>
        <fullName evidence="4">DUF916 and DUF3324 domain-containing protein</fullName>
    </submittedName>
</protein>
<dbReference type="EMBL" id="CP017195">
    <property type="protein sequence ID" value="QDJ27854.1"/>
    <property type="molecule type" value="Genomic_DNA"/>
</dbReference>
<keyword evidence="1" id="KW-0812">Transmembrane</keyword>
<feature type="domain" description="WxL Interacting Protein peptidoglycan binding" evidence="2">
    <location>
        <begin position="48"/>
        <end position="167"/>
    </location>
</feature>
<evidence type="ECO:0000259" key="2">
    <source>
        <dbReference type="Pfam" id="PF06030"/>
    </source>
</evidence>
<dbReference type="KEGG" id="lpaa:BHS01_04625"/>
<reference evidence="4" key="2">
    <citation type="submission" date="2020-01" db="EMBL/GenBank/DDBJ databases">
        <authorList>
            <person name="Hilgarth M."/>
            <person name="Vogel R.F."/>
        </authorList>
    </citation>
    <scope>NUCLEOTIDE SEQUENCE</scope>
    <source>
        <strain evidence="4">TMW21897</strain>
    </source>
</reference>
<dbReference type="RefSeq" id="WP_109834698.1">
    <property type="nucleotide sequence ID" value="NZ_CP017195.1"/>
</dbReference>
<dbReference type="Proteomes" id="UP000516280">
    <property type="component" value="Chromosome"/>
</dbReference>
<reference evidence="4 7" key="3">
    <citation type="journal article" date="2022" name="Microbiol. Res.">
        <title>Comparative genome analysis, predicted lifestyle and antimicrobial strategies of Lactococcus carnosus and Lactococcus paracarnosus isolated from meat.</title>
        <authorList>
            <person name="Werum V."/>
            <person name="Ehrmann M."/>
            <person name="Vogel R."/>
            <person name="Hilgarth M."/>
        </authorList>
    </citation>
    <scope>NUCLEOTIDE SEQUENCE [LARGE SCALE GENOMIC DNA]</scope>
    <source>
        <strain evidence="4 7">TMW21897</strain>
    </source>
</reference>
<dbReference type="Pfam" id="PF06030">
    <property type="entry name" value="WxLIP_PGBD"/>
    <property type="match status" value="1"/>
</dbReference>
<dbReference type="AlphaFoldDB" id="A0A7L4WD61"/>
<evidence type="ECO:0000313" key="4">
    <source>
        <dbReference type="EMBL" id="MCJ1976538.1"/>
    </source>
</evidence>
<keyword evidence="1" id="KW-0472">Membrane</keyword>
<name>A0A7L4WD61_9LACT</name>
<gene>
    <name evidence="5" type="ORF">BHS01_04625</name>
    <name evidence="4" type="ORF">GYN19_01010</name>
</gene>
<accession>A0A7L4WD61</accession>
<evidence type="ECO:0000313" key="6">
    <source>
        <dbReference type="Proteomes" id="UP000516280"/>
    </source>
</evidence>
<feature type="transmembrane region" description="Helical" evidence="1">
    <location>
        <begin position="326"/>
        <end position="347"/>
    </location>
</feature>
<dbReference type="Pfam" id="PF11797">
    <property type="entry name" value="WxLIP_HBD"/>
    <property type="match status" value="1"/>
</dbReference>
<sequence>MGYVQRFSFIYFRRTRGKRVKKLLIGIVSGILLINIHSMVAQADTVDYQVGAIKSTHQVDTAKSYFDLKLDVAQEDDIQVKVVNVSDKEITIDTSIDRAITNHNGVVAYDVKTGKSTDNIPYKIEDVITTQDKKITLAPKETKLVNYHVKVPTKAFDGVLSGGISFREESTDKDSNKKSSMAIENQFGYVIAVLLHGESEVVKPDLTLGKVNLGQINNRNVVYAPLQNIKAMYVNKLSVSSQITKKGSKKVLYSENKADMQMAPNSILNYPISLNEANFKPGKYTVDITAKSKGHVWKFSQSFEIKDKEAKKLNEKAIIKKKEPPYIIYGLILLFIIFIAFVVRYMIKKQKQIKQLQNKLKEKDVSIE</sequence>
<feature type="domain" description="WxL Interacting Protein host binding" evidence="3">
    <location>
        <begin position="179"/>
        <end position="315"/>
    </location>
</feature>
<dbReference type="InterPro" id="IPR010317">
    <property type="entry name" value="WxLIP_PGBD"/>
</dbReference>
<evidence type="ECO:0000313" key="7">
    <source>
        <dbReference type="Proteomes" id="UP001522462"/>
    </source>
</evidence>
<reference evidence="5 6" key="1">
    <citation type="submission" date="2016-09" db="EMBL/GenBank/DDBJ databases">
        <title>Lactic acid bacteria from MAP meat Genome sequencing and assembly.</title>
        <authorList>
            <person name="Behr J."/>
            <person name="Hilgarth M."/>
            <person name="Vogel R.F."/>
        </authorList>
    </citation>
    <scope>NUCLEOTIDE SEQUENCE [LARGE SCALE GENOMIC DNA]</scope>
    <source>
        <strain evidence="5 6">TMW21615</strain>
    </source>
</reference>